<sequence>MRISGFLAQSSLTCYLVKLTVDAMENSSIDSSRTKVVQSLSYGSKIKFLHCHDVPKTLLMNDPSLLF</sequence>
<proteinExistence type="predicted"/>
<reference evidence="1" key="1">
    <citation type="submission" date="2018-11" db="EMBL/GenBank/DDBJ databases">
        <authorList>
            <consortium name="Genoscope - CEA"/>
            <person name="William W."/>
        </authorList>
    </citation>
    <scope>NUCLEOTIDE SEQUENCE</scope>
</reference>
<protein>
    <submittedName>
        <fullName evidence="1">Uncharacterized protein</fullName>
    </submittedName>
</protein>
<dbReference type="EMBL" id="LR031879">
    <property type="protein sequence ID" value="VDD55300.1"/>
    <property type="molecule type" value="Genomic_DNA"/>
</dbReference>
<gene>
    <name evidence="1" type="ORF">BOLC8T48529H</name>
</gene>
<evidence type="ECO:0000313" key="1">
    <source>
        <dbReference type="EMBL" id="VDD55300.1"/>
    </source>
</evidence>
<name>A0A3P6FSF6_BRAOL</name>
<accession>A0A3P6FSF6</accession>
<dbReference type="AlphaFoldDB" id="A0A3P6FSF6"/>
<organism evidence="1">
    <name type="scientific">Brassica oleracea</name>
    <name type="common">Wild cabbage</name>
    <dbReference type="NCBI Taxonomy" id="3712"/>
    <lineage>
        <taxon>Eukaryota</taxon>
        <taxon>Viridiplantae</taxon>
        <taxon>Streptophyta</taxon>
        <taxon>Embryophyta</taxon>
        <taxon>Tracheophyta</taxon>
        <taxon>Spermatophyta</taxon>
        <taxon>Magnoliopsida</taxon>
        <taxon>eudicotyledons</taxon>
        <taxon>Gunneridae</taxon>
        <taxon>Pentapetalae</taxon>
        <taxon>rosids</taxon>
        <taxon>malvids</taxon>
        <taxon>Brassicales</taxon>
        <taxon>Brassicaceae</taxon>
        <taxon>Brassiceae</taxon>
        <taxon>Brassica</taxon>
    </lineage>
</organism>